<dbReference type="RefSeq" id="WP_353897714.1">
    <property type="nucleotide sequence ID" value="NZ_JBEVCJ010000036.1"/>
</dbReference>
<dbReference type="InterPro" id="IPR025714">
    <property type="entry name" value="Methyltranfer_dom"/>
</dbReference>
<evidence type="ECO:0000259" key="1">
    <source>
        <dbReference type="Pfam" id="PF13847"/>
    </source>
</evidence>
<keyword evidence="2" id="KW-0489">Methyltransferase</keyword>
<dbReference type="EMBL" id="JBEVCJ010000036">
    <property type="protein sequence ID" value="MET1257131.1"/>
    <property type="molecule type" value="Genomic_DNA"/>
</dbReference>
<dbReference type="Proteomes" id="UP001548189">
    <property type="component" value="Unassembled WGS sequence"/>
</dbReference>
<dbReference type="GO" id="GO:0032259">
    <property type="term" value="P:methylation"/>
    <property type="evidence" value="ECO:0007669"/>
    <property type="project" value="UniProtKB-KW"/>
</dbReference>
<keyword evidence="3" id="KW-1185">Reference proteome</keyword>
<gene>
    <name evidence="2" type="ORF">ABVT43_18450</name>
</gene>
<evidence type="ECO:0000313" key="3">
    <source>
        <dbReference type="Proteomes" id="UP001548189"/>
    </source>
</evidence>
<dbReference type="Gene3D" id="1.25.40.10">
    <property type="entry name" value="Tetratricopeptide repeat domain"/>
    <property type="match status" value="1"/>
</dbReference>
<sequence length="683" mass="78506">MTVNKQYSDLLNNLSKNNWFADNQFQQVRSLIQCGNITQAKSYLKKLSTNQQSLPANIFLKALLDYSSQQYLRAIGQLESLIQVDPDNCEIRAILADSFRKAGLYDKAIPHYNILLNHQYNEQQVKVNLFNCLFYAKPLKYSLSLEQDALCYFTFEGVNHHDLCGFVSELIQLKYALKDGNETLSLIQIAKDNLLKKALIQINLTNEYLEMFLTGIRFTLLKEILTNDNIDIQLIDLAICLAIQLFNNEYIYQTDPEEDRLVNELITILNNTLINNSSIINSASFDSTQLMNNIMLPLIVLAMYRPLHLLQSASQLLEIPDERWPPMLKLLVSQQLINPFEEQQLRNTIKSIDTGETRIPNERNLSRSSSIDTTSFDQIAIDQISAMVKDQYEANPYPRWQTASVNQSASYAEFIRQQIPEFIAPAYFAQSELRMLIAGCGTGKQVVELAKTYPTYKILAIDLSLASLSFAKRKALEYGITNVEFMQADILNLSSLNLKFAIIECIGVLHHMQSPLEGWKQLKKLLLPGGIMKIALYSKLARKSINQVRAIMRRSNKHVETNDPLFIKQFRQSVMLGEYGDTVKNLALGSRDFFSISGCRDLFLHTHEIQFDCLEIANHLEELELKFLGFCYLPADIFFSYSKIQKSSKNSKLRLDNLYIWHKAEQKHPEAFSRMYQFWCQSL</sequence>
<feature type="domain" description="Methyltransferase" evidence="1">
    <location>
        <begin position="431"/>
        <end position="541"/>
    </location>
</feature>
<dbReference type="PANTHER" id="PTHR45128">
    <property type="entry name" value="METHYLTRANSFERASE TYPE 11"/>
    <property type="match status" value="1"/>
</dbReference>
<dbReference type="InterPro" id="IPR029063">
    <property type="entry name" value="SAM-dependent_MTases_sf"/>
</dbReference>
<dbReference type="CDD" id="cd02440">
    <property type="entry name" value="AdoMet_MTases"/>
    <property type="match status" value="1"/>
</dbReference>
<dbReference type="Pfam" id="PF13847">
    <property type="entry name" value="Methyltransf_31"/>
    <property type="match status" value="1"/>
</dbReference>
<dbReference type="GO" id="GO:0008168">
    <property type="term" value="F:methyltransferase activity"/>
    <property type="evidence" value="ECO:0007669"/>
    <property type="project" value="UniProtKB-KW"/>
</dbReference>
<dbReference type="PANTHER" id="PTHR45128:SF1">
    <property type="entry name" value="S-ADENOSYLMETHIONINE-DEPENDENT METHYLTRANSFERASE RV2258C"/>
    <property type="match status" value="1"/>
</dbReference>
<dbReference type="InterPro" id="IPR053173">
    <property type="entry name" value="SAM-binding_MTase"/>
</dbReference>
<reference evidence="2 3" key="1">
    <citation type="submission" date="2024-06" db="EMBL/GenBank/DDBJ databases">
        <authorList>
            <person name="Li F."/>
        </authorList>
    </citation>
    <scope>NUCLEOTIDE SEQUENCE [LARGE SCALE GENOMIC DNA]</scope>
    <source>
        <strain evidence="2 3">GXAS 311</strain>
    </source>
</reference>
<keyword evidence="2" id="KW-0808">Transferase</keyword>
<accession>A0ABV2BYX2</accession>
<protein>
    <submittedName>
        <fullName evidence="2">Class I SAM-dependent methyltransferase</fullName>
        <ecNumber evidence="2">2.1.-.-</ecNumber>
    </submittedName>
</protein>
<proteinExistence type="predicted"/>
<name>A0ABV2BYX2_9GAMM</name>
<dbReference type="Gene3D" id="3.40.50.150">
    <property type="entry name" value="Vaccinia Virus protein VP39"/>
    <property type="match status" value="1"/>
</dbReference>
<comment type="caution">
    <text evidence="2">The sequence shown here is derived from an EMBL/GenBank/DDBJ whole genome shotgun (WGS) entry which is preliminary data.</text>
</comment>
<dbReference type="SUPFAM" id="SSF53335">
    <property type="entry name" value="S-adenosyl-L-methionine-dependent methyltransferases"/>
    <property type="match status" value="1"/>
</dbReference>
<organism evidence="2 3">
    <name type="scientific">Aliikangiella maris</name>
    <dbReference type="NCBI Taxonomy" id="3162458"/>
    <lineage>
        <taxon>Bacteria</taxon>
        <taxon>Pseudomonadati</taxon>
        <taxon>Pseudomonadota</taxon>
        <taxon>Gammaproteobacteria</taxon>
        <taxon>Oceanospirillales</taxon>
        <taxon>Pleioneaceae</taxon>
        <taxon>Aliikangiella</taxon>
    </lineage>
</organism>
<dbReference type="EC" id="2.1.-.-" evidence="2"/>
<dbReference type="InterPro" id="IPR011990">
    <property type="entry name" value="TPR-like_helical_dom_sf"/>
</dbReference>
<evidence type="ECO:0000313" key="2">
    <source>
        <dbReference type="EMBL" id="MET1257131.1"/>
    </source>
</evidence>
<dbReference type="SUPFAM" id="SSF48452">
    <property type="entry name" value="TPR-like"/>
    <property type="match status" value="1"/>
</dbReference>